<comment type="caution">
    <text evidence="6">The sequence shown here is derived from an EMBL/GenBank/DDBJ whole genome shotgun (WGS) entry which is preliminary data.</text>
</comment>
<reference evidence="6 7" key="1">
    <citation type="submission" date="2021-05" db="EMBL/GenBank/DDBJ databases">
        <title>Genetic and Functional Diversity in Clade A Lucinid endosymbionts from the Bahamas.</title>
        <authorList>
            <person name="Giani N.M."/>
            <person name="Engel A.S."/>
            <person name="Campbell B.J."/>
        </authorList>
    </citation>
    <scope>NUCLEOTIDE SEQUENCE [LARGE SCALE GENOMIC DNA]</scope>
    <source>
        <strain evidence="6">LUC16012Gg_MoonRockCtena</strain>
    </source>
</reference>
<evidence type="ECO:0000256" key="2">
    <source>
        <dbReference type="ARBA" id="ARBA00022448"/>
    </source>
</evidence>
<dbReference type="GO" id="GO:1904680">
    <property type="term" value="F:peptide transmembrane transporter activity"/>
    <property type="evidence" value="ECO:0007669"/>
    <property type="project" value="TreeGrafter"/>
</dbReference>
<dbReference type="EMBL" id="JAHHGM010000010">
    <property type="protein sequence ID" value="MBT2989701.1"/>
    <property type="molecule type" value="Genomic_DNA"/>
</dbReference>
<dbReference type="PANTHER" id="PTHR30290:SF9">
    <property type="entry name" value="OLIGOPEPTIDE-BINDING PROTEIN APPA"/>
    <property type="match status" value="1"/>
</dbReference>
<dbReference type="GO" id="GO:0030288">
    <property type="term" value="C:outer membrane-bounded periplasmic space"/>
    <property type="evidence" value="ECO:0007669"/>
    <property type="project" value="UniProtKB-ARBA"/>
</dbReference>
<name>A0A944QVT5_9GAMM</name>
<keyword evidence="4" id="KW-0472">Membrane</keyword>
<gene>
    <name evidence="6" type="ORF">KME65_12130</name>
</gene>
<accession>A0A944QVT5</accession>
<evidence type="ECO:0000256" key="4">
    <source>
        <dbReference type="SAM" id="Phobius"/>
    </source>
</evidence>
<feature type="transmembrane region" description="Helical" evidence="4">
    <location>
        <begin position="12"/>
        <end position="30"/>
    </location>
</feature>
<dbReference type="Gene3D" id="3.10.105.10">
    <property type="entry name" value="Dipeptide-binding Protein, Domain 3"/>
    <property type="match status" value="1"/>
</dbReference>
<keyword evidence="2" id="KW-0813">Transport</keyword>
<feature type="domain" description="Solute-binding protein family 5" evidence="5">
    <location>
        <begin position="146"/>
        <end position="521"/>
    </location>
</feature>
<dbReference type="InterPro" id="IPR000914">
    <property type="entry name" value="SBP_5_dom"/>
</dbReference>
<dbReference type="SUPFAM" id="SSF53850">
    <property type="entry name" value="Periplasmic binding protein-like II"/>
    <property type="match status" value="1"/>
</dbReference>
<evidence type="ECO:0000313" key="7">
    <source>
        <dbReference type="Proteomes" id="UP000770889"/>
    </source>
</evidence>
<dbReference type="InterPro" id="IPR039424">
    <property type="entry name" value="SBP_5"/>
</dbReference>
<evidence type="ECO:0000313" key="6">
    <source>
        <dbReference type="EMBL" id="MBT2989701.1"/>
    </source>
</evidence>
<dbReference type="InterPro" id="IPR030678">
    <property type="entry name" value="Peptide/Ni-bd"/>
</dbReference>
<evidence type="ECO:0000259" key="5">
    <source>
        <dbReference type="Pfam" id="PF00496"/>
    </source>
</evidence>
<protein>
    <submittedName>
        <fullName evidence="6">Peptide-binding protein</fullName>
    </submittedName>
</protein>
<evidence type="ECO:0000256" key="1">
    <source>
        <dbReference type="ARBA" id="ARBA00005695"/>
    </source>
</evidence>
<dbReference type="PANTHER" id="PTHR30290">
    <property type="entry name" value="PERIPLASMIC BINDING COMPONENT OF ABC TRANSPORTER"/>
    <property type="match status" value="1"/>
</dbReference>
<proteinExistence type="inferred from homology"/>
<dbReference type="PIRSF" id="PIRSF002741">
    <property type="entry name" value="MppA"/>
    <property type="match status" value="1"/>
</dbReference>
<comment type="similarity">
    <text evidence="1">Belongs to the bacterial solute-binding protein 5 family.</text>
</comment>
<keyword evidence="3" id="KW-0732">Signal</keyword>
<keyword evidence="4" id="KW-0812">Transmembrane</keyword>
<keyword evidence="4" id="KW-1133">Transmembrane helix</keyword>
<dbReference type="AlphaFoldDB" id="A0A944QVT5"/>
<dbReference type="Pfam" id="PF00496">
    <property type="entry name" value="SBP_bac_5"/>
    <property type="match status" value="1"/>
</dbReference>
<evidence type="ECO:0000256" key="3">
    <source>
        <dbReference type="ARBA" id="ARBA00022729"/>
    </source>
</evidence>
<dbReference type="CDD" id="cd08514">
    <property type="entry name" value="PBP2_AppA_like"/>
    <property type="match status" value="1"/>
</dbReference>
<organism evidence="6 7">
    <name type="scientific">Candidatus Thiodiazotropha taylori</name>
    <dbReference type="NCBI Taxonomy" id="2792791"/>
    <lineage>
        <taxon>Bacteria</taxon>
        <taxon>Pseudomonadati</taxon>
        <taxon>Pseudomonadota</taxon>
        <taxon>Gammaproteobacteria</taxon>
        <taxon>Chromatiales</taxon>
        <taxon>Sedimenticolaceae</taxon>
        <taxon>Candidatus Thiodiazotropha</taxon>
    </lineage>
</organism>
<sequence length="622" mass="71341">MQRRLNGRDILYFGGLTLVLITIVLVMYMIDRQWQKMSRMEQLMREQAGDIREITNQVRGLERRIQQGVSLNQNVGLEQGELPAAFQRAHAVTQQADYSQGDWLVQAFGVNLKSLTPFISQDVYSSQVQSYILETLLIRNPDSLEWQGLLAHDWHVSEDGLTFIFKLREGLQFSDGAPLTAEDVVFTFEFIMTEAIQAPRERAYYAKIESVEAIDPLTVKFQFAEPYFNALSLAGGMEIMPKHFYEPYLDDPNAFNQSKGLLLGSGPYRLEDPKGWAPDKGGVELRRNPRYWGPVEPAFDRLIWRVIENDSARLTTFRNGEIDTYSSRPREYKQLTEDKHIQGKAQHWEYMSPVAGYSYIGWNQLRNDQPTRFAQAEVRQAMTYLIDRQRIADEIYLGYAEVAVSPFSASSKQHDPAIRARGYNQEKGIALLADAGYADRDGDGVLEDSEGRPFEFELVYFQGNEDTGRMALFLKDMLARAGILLQPKPTEWSVMLDLMKKRDFDAITLGWSSGLETDLYQMFHSSQIAGGGNNFINYSNPELDRLIEEARATVDEDTRMPLWRQAEAHLFNDQPYTFLRRSKSLVFIDRRLQNVVNTKVGLNLGQVPLENYVPAAEQRYTQ</sequence>
<dbReference type="Proteomes" id="UP000770889">
    <property type="component" value="Unassembled WGS sequence"/>
</dbReference>
<dbReference type="GO" id="GO:0043190">
    <property type="term" value="C:ATP-binding cassette (ABC) transporter complex"/>
    <property type="evidence" value="ECO:0007669"/>
    <property type="project" value="InterPro"/>
</dbReference>
<dbReference type="GO" id="GO:0015833">
    <property type="term" value="P:peptide transport"/>
    <property type="evidence" value="ECO:0007669"/>
    <property type="project" value="TreeGrafter"/>
</dbReference>
<dbReference type="Gene3D" id="3.40.190.10">
    <property type="entry name" value="Periplasmic binding protein-like II"/>
    <property type="match status" value="1"/>
</dbReference>